<name>A0ABV3RQR0_9RHOB</name>
<dbReference type="InterPro" id="IPR002869">
    <property type="entry name" value="Pyrv_flavodox_OxRed_cen"/>
</dbReference>
<dbReference type="Proteomes" id="UP001556098">
    <property type="component" value="Unassembled WGS sequence"/>
</dbReference>
<dbReference type="Gene3D" id="3.40.920.10">
    <property type="entry name" value="Pyruvate-ferredoxin oxidoreductase, PFOR, domain III"/>
    <property type="match status" value="1"/>
</dbReference>
<keyword evidence="5" id="KW-0408">Iron</keyword>
<dbReference type="Pfam" id="PF20169">
    <property type="entry name" value="DUF6537"/>
    <property type="match status" value="1"/>
</dbReference>
<evidence type="ECO:0000313" key="9">
    <source>
        <dbReference type="Proteomes" id="UP001556098"/>
    </source>
</evidence>
<dbReference type="InterPro" id="IPR046667">
    <property type="entry name" value="DUF6537"/>
</dbReference>
<dbReference type="InterPro" id="IPR002880">
    <property type="entry name" value="Pyrv_Fd/Flavodoxin_OxRdtase_N"/>
</dbReference>
<dbReference type="Gene3D" id="3.40.50.970">
    <property type="match status" value="2"/>
</dbReference>
<keyword evidence="2" id="KW-0004">4Fe-4S</keyword>
<dbReference type="NCBIfam" id="NF009588">
    <property type="entry name" value="PRK13029.1"/>
    <property type="match status" value="1"/>
</dbReference>
<keyword evidence="2" id="KW-0479">Metal-binding</keyword>
<evidence type="ECO:0000256" key="5">
    <source>
        <dbReference type="ARBA" id="ARBA00023004"/>
    </source>
</evidence>
<dbReference type="Pfam" id="PF02775">
    <property type="entry name" value="TPP_enzyme_C"/>
    <property type="match status" value="1"/>
</dbReference>
<accession>A0ABV3RQR0</accession>
<dbReference type="InterPro" id="IPR017896">
    <property type="entry name" value="4Fe4S_Fe-S-bd"/>
</dbReference>
<sequence length="1132" mass="124121">MTTPSISLNDRFDVEKSPVLLNGTQALVRMMLMQAERDRVAGLNTAGLVTGYRGSPLGAVDMQMMKAEKFRAEKNITFQAGLNEDLAATALWGAQQAELRGEGKYDGVFGLWYGKGPGVDRSGDVMRHANMAGTSKHGGVLMAMGDDHTGESSTVLHQSEFAMVDAYMPVVSPAGVQEILDYGIYGWALSRYSGLWVGLKTMKDTVEVTSVVDGNPHRMSFVTPEFDMPQGGLNIRLVDDRIAQEARLIDYKRYAAEAFAHANGIDKCVWTNHGAKIGLVAAGKNWLDLVHALSLLNIDEKEAERLGISTYKVGQTWPLNMRGFHDWAENLDLIIVVEEKRKLIEVQIKEALFDDDLRHRVYGGRKNGEEFFSARWALDPVDIAEKLGRVLCEEGRETDGIKAGLAKLDEARRADNAEEIAARLPYFCSGCPHNTSTKVPKGSRAYAGIGCHFMAQWMDRDTLGFTHMGGEGANWIGEAPFSTRAHVFQNLGDGTYNHSGVQAIRAAIAAKTNITYKILYNDAVAMTGGQHNEGDLDAPRIAAELKAMGVKHLAVVYDEKEDVDAKAFPGIPMYERAELNTVQEDFAKKEGVSAIVYVQTCAAEKRRRRKRGLFPDPDKRVFINTDVCEGCGDCGVQSNCVSIVPKETELGRKRAIDQSSCNKDFSCLKGFCPSFVTLQGAKVRKEATSDVDLPDLPLPTLPQIKGTHNVVITGVGGTGVVTIGAVLAQAAQLDGKGAGMMEMAGLAQKGGAVHIHCRLANRPEDISAIRVATGECDALIGGDLVVSGGSKTLGLTQAGRTGAVVNSHEIVTGDFTRDTEFKLPYDRLTLSLEARLKDDVTLFDASDLAKAMLGDSIYSNMMVFGCAWQKGLLPLSLESLQEAIRLNGAAVERNLRAFELGRWAALYPEEAAKHIGPKVIDLPKSLDDKIAYRMEHLTAYQGKRLAKRYAKLVNSVEDREVKRALAEGYHKLLAYKDEYEVARLLLTSREKAAEEFEGDFKMTFHLAPPMLSKKGPDGRPMKREFGAWMERPLRIMTKFKGLRGTPLDPFGYTAERKMERALIKQYERDMAEVLPKLSGATRDAIVALAELPKQIRGFGPVKQANEVKAAKRREELLAVIRAGGPQLAKAAE</sequence>
<dbReference type="PANTHER" id="PTHR48084">
    <property type="entry name" value="2-OXOGLUTARATE OXIDOREDUCTASE SUBUNIT KORB-RELATED"/>
    <property type="match status" value="1"/>
</dbReference>
<dbReference type="InterPro" id="IPR019752">
    <property type="entry name" value="Pyrv/ketoisovalerate_OxRed_cat"/>
</dbReference>
<keyword evidence="3" id="KW-0249">Electron transport</keyword>
<evidence type="ECO:0000313" key="8">
    <source>
        <dbReference type="EMBL" id="MEW9920664.1"/>
    </source>
</evidence>
<evidence type="ECO:0000256" key="4">
    <source>
        <dbReference type="ARBA" id="ARBA00023002"/>
    </source>
</evidence>
<dbReference type="PROSITE" id="PS51379">
    <property type="entry name" value="4FE4S_FER_2"/>
    <property type="match status" value="1"/>
</dbReference>
<evidence type="ECO:0000256" key="3">
    <source>
        <dbReference type="ARBA" id="ARBA00022982"/>
    </source>
</evidence>
<reference evidence="8 9" key="1">
    <citation type="submission" date="2024-07" db="EMBL/GenBank/DDBJ databases">
        <title>Marimonas sp.nov., isolated from tidal-flat sediment.</title>
        <authorList>
            <person name="Jayan J.N."/>
            <person name="Lee S.S."/>
        </authorList>
    </citation>
    <scope>NUCLEOTIDE SEQUENCE [LARGE SCALE GENOMIC DNA]</scope>
    <source>
        <strain evidence="8 9">MJW-29</strain>
    </source>
</reference>
<evidence type="ECO:0000256" key="2">
    <source>
        <dbReference type="ARBA" id="ARBA00022485"/>
    </source>
</evidence>
<dbReference type="SUPFAM" id="SSF52518">
    <property type="entry name" value="Thiamin diphosphate-binding fold (THDP-binding)"/>
    <property type="match status" value="2"/>
</dbReference>
<evidence type="ECO:0000259" key="7">
    <source>
        <dbReference type="PROSITE" id="PS51379"/>
    </source>
</evidence>
<feature type="domain" description="4Fe-4S ferredoxin-type" evidence="7">
    <location>
        <begin position="619"/>
        <end position="650"/>
    </location>
</feature>
<keyword evidence="4" id="KW-0560">Oxidoreductase</keyword>
<gene>
    <name evidence="8" type="ORF">AB2B41_13690</name>
</gene>
<evidence type="ECO:0000256" key="6">
    <source>
        <dbReference type="ARBA" id="ARBA00023014"/>
    </source>
</evidence>
<dbReference type="SUPFAM" id="SSF52922">
    <property type="entry name" value="TK C-terminal domain-like"/>
    <property type="match status" value="1"/>
</dbReference>
<dbReference type="SUPFAM" id="SSF53323">
    <property type="entry name" value="Pyruvate-ferredoxin oxidoreductase, PFOR, domain III"/>
    <property type="match status" value="1"/>
</dbReference>
<dbReference type="NCBIfam" id="NF009589">
    <property type="entry name" value="PRK13030.1"/>
    <property type="match status" value="1"/>
</dbReference>
<comment type="caution">
    <text evidence="8">The sequence shown here is derived from an EMBL/GenBank/DDBJ whole genome shotgun (WGS) entry which is preliminary data.</text>
</comment>
<proteinExistence type="predicted"/>
<dbReference type="RefSeq" id="WP_367878368.1">
    <property type="nucleotide sequence ID" value="NZ_JBFNXX010000010.1"/>
</dbReference>
<keyword evidence="6" id="KW-0411">Iron-sulfur</keyword>
<keyword evidence="9" id="KW-1185">Reference proteome</keyword>
<dbReference type="InterPro" id="IPR009014">
    <property type="entry name" value="Transketo_C/PFOR_II"/>
</dbReference>
<dbReference type="EMBL" id="JBFNXX010000010">
    <property type="protein sequence ID" value="MEW9920664.1"/>
    <property type="molecule type" value="Genomic_DNA"/>
</dbReference>
<dbReference type="InterPro" id="IPR029061">
    <property type="entry name" value="THDP-binding"/>
</dbReference>
<dbReference type="Pfam" id="PF01558">
    <property type="entry name" value="POR"/>
    <property type="match status" value="1"/>
</dbReference>
<evidence type="ECO:0000256" key="1">
    <source>
        <dbReference type="ARBA" id="ARBA00022448"/>
    </source>
</evidence>
<dbReference type="CDD" id="cd07034">
    <property type="entry name" value="TPP_PYR_PFOR_IOR-alpha_like"/>
    <property type="match status" value="1"/>
</dbReference>
<keyword evidence="1" id="KW-0813">Transport</keyword>
<dbReference type="InterPro" id="IPR051457">
    <property type="entry name" value="2-oxoacid:Fd_oxidoreductase"/>
</dbReference>
<dbReference type="InterPro" id="IPR011766">
    <property type="entry name" value="TPP_enzyme_TPP-bd"/>
</dbReference>
<protein>
    <submittedName>
        <fullName evidence="8">Indolepyruvate ferredoxin oxidoreductase family protein</fullName>
    </submittedName>
</protein>
<organism evidence="8 9">
    <name type="scientific">Sulfitobacter sediminis</name>
    <dbReference type="NCBI Taxonomy" id="3234186"/>
    <lineage>
        <taxon>Bacteria</taxon>
        <taxon>Pseudomonadati</taxon>
        <taxon>Pseudomonadota</taxon>
        <taxon>Alphaproteobacteria</taxon>
        <taxon>Rhodobacterales</taxon>
        <taxon>Roseobacteraceae</taxon>
        <taxon>Sulfitobacter</taxon>
    </lineage>
</organism>
<dbReference type="PANTHER" id="PTHR48084:SF3">
    <property type="entry name" value="SUBUNIT OF PYRUVATE:FLAVODOXIN OXIDOREDUCTASE"/>
    <property type="match status" value="1"/>
</dbReference>